<evidence type="ECO:0000313" key="4">
    <source>
        <dbReference type="Proteomes" id="UP001374803"/>
    </source>
</evidence>
<dbReference type="InterPro" id="IPR008979">
    <property type="entry name" value="Galactose-bd-like_sf"/>
</dbReference>
<dbReference type="NCBIfam" id="TIGR01180">
    <property type="entry name" value="aman2_put"/>
    <property type="match status" value="1"/>
</dbReference>
<dbReference type="InterPro" id="IPR005887">
    <property type="entry name" value="GH92_a_mannosidase_put"/>
</dbReference>
<feature type="compositionally biased region" description="Polar residues" evidence="1">
    <location>
        <begin position="71"/>
        <end position="82"/>
    </location>
</feature>
<protein>
    <submittedName>
        <fullName evidence="3">GH92 family glycosyl hydrolase</fullName>
        <ecNumber evidence="3">3.2.1.-</ecNumber>
    </submittedName>
</protein>
<feature type="compositionally biased region" description="Gly residues" evidence="1">
    <location>
        <begin position="29"/>
        <end position="50"/>
    </location>
</feature>
<dbReference type="EC" id="3.2.1.-" evidence="3"/>
<dbReference type="Pfam" id="PF07971">
    <property type="entry name" value="Glyco_hydro_92"/>
    <property type="match status" value="1"/>
</dbReference>
<accession>A0ABZ2L7F4</accession>
<dbReference type="EMBL" id="CP089983">
    <property type="protein sequence ID" value="WXB05746.1"/>
    <property type="molecule type" value="Genomic_DNA"/>
</dbReference>
<dbReference type="Gene3D" id="2.60.120.260">
    <property type="entry name" value="Galactose-binding domain-like"/>
    <property type="match status" value="2"/>
</dbReference>
<dbReference type="Pfam" id="PF17678">
    <property type="entry name" value="Glyco_hydro_92N"/>
    <property type="match status" value="1"/>
</dbReference>
<dbReference type="SUPFAM" id="SSF49785">
    <property type="entry name" value="Galactose-binding domain-like"/>
    <property type="match status" value="1"/>
</dbReference>
<dbReference type="InterPro" id="IPR008928">
    <property type="entry name" value="6-hairpin_glycosidase_sf"/>
</dbReference>
<proteinExistence type="predicted"/>
<feature type="region of interest" description="Disordered" evidence="1">
    <location>
        <begin position="240"/>
        <end position="275"/>
    </location>
</feature>
<dbReference type="InterPro" id="IPR014718">
    <property type="entry name" value="GH-type_carb-bd"/>
</dbReference>
<feature type="compositionally biased region" description="Polar residues" evidence="1">
    <location>
        <begin position="445"/>
        <end position="457"/>
    </location>
</feature>
<dbReference type="PANTHER" id="PTHR12143:SF43">
    <property type="entry name" value="PUTATIVE-RELATED"/>
    <property type="match status" value="1"/>
</dbReference>
<dbReference type="PROSITE" id="PS50022">
    <property type="entry name" value="FA58C_3"/>
    <property type="match status" value="1"/>
</dbReference>
<evidence type="ECO:0000256" key="1">
    <source>
        <dbReference type="SAM" id="MobiDB-lite"/>
    </source>
</evidence>
<organism evidence="3 4">
    <name type="scientific">Pendulispora rubella</name>
    <dbReference type="NCBI Taxonomy" id="2741070"/>
    <lineage>
        <taxon>Bacteria</taxon>
        <taxon>Pseudomonadati</taxon>
        <taxon>Myxococcota</taxon>
        <taxon>Myxococcia</taxon>
        <taxon>Myxococcales</taxon>
        <taxon>Sorangiineae</taxon>
        <taxon>Pendulisporaceae</taxon>
        <taxon>Pendulispora</taxon>
    </lineage>
</organism>
<evidence type="ECO:0000313" key="3">
    <source>
        <dbReference type="EMBL" id="WXB05746.1"/>
    </source>
</evidence>
<keyword evidence="3" id="KW-0378">Hydrolase</keyword>
<feature type="region of interest" description="Disordered" evidence="1">
    <location>
        <begin position="437"/>
        <end position="457"/>
    </location>
</feature>
<dbReference type="InterPro" id="IPR050883">
    <property type="entry name" value="PNGase"/>
</dbReference>
<dbReference type="InterPro" id="IPR012939">
    <property type="entry name" value="Glyco_hydro_92"/>
</dbReference>
<dbReference type="SUPFAM" id="SSF48208">
    <property type="entry name" value="Six-hairpin glycosidases"/>
    <property type="match status" value="1"/>
</dbReference>
<keyword evidence="3" id="KW-0326">Glycosidase</keyword>
<dbReference type="Proteomes" id="UP001374803">
    <property type="component" value="Chromosome"/>
</dbReference>
<dbReference type="GO" id="GO:0016798">
    <property type="term" value="F:hydrolase activity, acting on glycosyl bonds"/>
    <property type="evidence" value="ECO:0007669"/>
    <property type="project" value="UniProtKB-KW"/>
</dbReference>
<dbReference type="RefSeq" id="WP_394835392.1">
    <property type="nucleotide sequence ID" value="NZ_CP089929.1"/>
</dbReference>
<dbReference type="Gene3D" id="1.20.1610.10">
    <property type="entry name" value="alpha-1,2-mannosidases domains"/>
    <property type="match status" value="1"/>
</dbReference>
<name>A0ABZ2L7F4_9BACT</name>
<dbReference type="InterPro" id="IPR000421">
    <property type="entry name" value="FA58C"/>
</dbReference>
<evidence type="ECO:0000259" key="2">
    <source>
        <dbReference type="PROSITE" id="PS50022"/>
    </source>
</evidence>
<feature type="domain" description="F5/8 type C" evidence="2">
    <location>
        <begin position="86"/>
        <end position="234"/>
    </location>
</feature>
<dbReference type="Gene3D" id="2.70.98.10">
    <property type="match status" value="1"/>
</dbReference>
<dbReference type="InterPro" id="IPR041371">
    <property type="entry name" value="GH92_N"/>
</dbReference>
<feature type="compositionally biased region" description="Low complexity" evidence="1">
    <location>
        <begin position="241"/>
        <end position="252"/>
    </location>
</feature>
<dbReference type="Gene3D" id="3.30.2080.10">
    <property type="entry name" value="GH92 mannosidase domain"/>
    <property type="match status" value="1"/>
</dbReference>
<reference evidence="3" key="1">
    <citation type="submission" date="2021-12" db="EMBL/GenBank/DDBJ databases">
        <title>Discovery of the Pendulisporaceae a myxobacterial family with distinct sporulation behavior and unique specialized metabolism.</title>
        <authorList>
            <person name="Garcia R."/>
            <person name="Popoff A."/>
            <person name="Bader C.D."/>
            <person name="Loehr J."/>
            <person name="Walesch S."/>
            <person name="Walt C."/>
            <person name="Boldt J."/>
            <person name="Bunk B."/>
            <person name="Haeckl F.J.F.P.J."/>
            <person name="Gunesch A.P."/>
            <person name="Birkelbach J."/>
            <person name="Nuebel U."/>
            <person name="Pietschmann T."/>
            <person name="Bach T."/>
            <person name="Mueller R."/>
        </authorList>
    </citation>
    <scope>NUCLEOTIDE SEQUENCE</scope>
    <source>
        <strain evidence="3">MSr11367</strain>
    </source>
</reference>
<dbReference type="PANTHER" id="PTHR12143">
    <property type="entry name" value="PEPTIDE N-GLYCANASE PNGASE -RELATED"/>
    <property type="match status" value="1"/>
</dbReference>
<keyword evidence="4" id="KW-1185">Reference proteome</keyword>
<sequence>MNVRRLSFALVSVAALIHCSSSDSPNQPPGGGNPDGSVGDSGVGTDGGDSGSVPQGPTEFFSSFEAKDPQPTWTNTVENGKTSGVVSPPPSVVVPSNVTDRVVAVTASGENDASGEVADNLTDGDTRSKWLVFESTGWLVYKLDEPVAVKRYRLASANDFDQRDPRDWALQGSQDGETWVDLDKQTNQNFTERFQTREFNVPGNTTAYLYYRLNITANHSGSIIQMSEWQIFDQAASAPVDAGTTDSGADAAPPVTPEMRSAVGRGPTQSHNAKPRVGFTGVRGFEYGGTHNASERAYSYNKVFDVDIVVAPNTELSYMILPNFTDGDLNYPSTYASVDLAFEDGTYLSDLGAVDQHAAVLSPKGQGESKTLYTDDWNYKVSKIGGVANGKRIKRILVAYDNPNGPPAGKTSTTFGGWIDDIRITANPAVEVRTNPSDWVDTRRGTNSSGDFSRGNNFPATAVPHGFNFWTPMTAAGSQSWLYTYHRSNNSENLPTLQAFALSHEPSPWMGDRQSFQVMPSAAAGVPSTSKKTRALAFRHTNEVAQAHYYSVKFENGIQTEIAPADHAALFRFTFPGDDASLIFDHLNASGGLTLDSSARSLSFYSDAKSGLSTGATRIFVYAEFDRPVTASGNSGGVAGYFRFGVDAGNRVVNMRIATSLISVAQAKKNLELEIAKGDTLEVVKEKARQLWDKKLKVIEVEGASSDQLTTLYSNLYRLFLYPNSAYENVGTAEAPQYKYASPVTAGSGAGSPTNTGAKLVDGKVFVNNGFWDTYRGTWSAYALLTPSYAKDLVDGFVQQYKDGGWISRWSSPGYADLMTGTSSDVAFADAYLRGVNFDAVAAYDAAVRNATTVAPNGNVGRKGNESSTFLGYTPTSTGAGFSWAMAGYLNDYGIANLAKALSNNASDPRRQEFAENAEYFLSRSQNYVNLFDRSIDFFQGRAANGSWRLPKESFDPRVWGNDYTETDAWNMAFDPVHDGQGLANLYGSREKLAAKLDAFFSTPETAGFPGGYGGTIHEMLEARDVRMGQLGLSNQPSFHIPYMYLFTGQAAKTQAKVREVMARLFVGSNIGQGYPGDEDNGATSSWGIFSALGFYPLQVGSSNYVIGSPLFTKATVHLENGRNIVISAPQNGPKNVYVQSLKVNGAPYTKTYLSHDQLANGANLEFVMGPAPSQWGSGVDDVPPSVTQGDAPATPLHDVATGCNGDARLYDNSANTSATVNAVQCKIQGTAPVRFYTITSTAASDTTNGDPTDWVLEGSNDGTTWKELDKRTGQVFPWRLQTRAFKVADAAATYANYRLTVTKGTKTTTAIAEVELLAN</sequence>
<dbReference type="Pfam" id="PF00754">
    <property type="entry name" value="F5_F8_type_C"/>
    <property type="match status" value="1"/>
</dbReference>
<dbReference type="Gene3D" id="1.20.1050.60">
    <property type="entry name" value="alpha-1,2-mannosidase"/>
    <property type="match status" value="1"/>
</dbReference>
<gene>
    <name evidence="3" type="ORF">LVJ94_00510</name>
</gene>
<feature type="region of interest" description="Disordered" evidence="1">
    <location>
        <begin position="21"/>
        <end position="93"/>
    </location>
</feature>